<dbReference type="Pfam" id="PF13635">
    <property type="entry name" value="DUF4143"/>
    <property type="match status" value="1"/>
</dbReference>
<dbReference type="InterPro" id="IPR025420">
    <property type="entry name" value="DUF4143"/>
</dbReference>
<dbReference type="PANTHER" id="PTHR43566:SF2">
    <property type="entry name" value="DUF4143 DOMAIN-CONTAINING PROTEIN"/>
    <property type="match status" value="1"/>
</dbReference>
<evidence type="ECO:0000313" key="4">
    <source>
        <dbReference type="Proteomes" id="UP000005496"/>
    </source>
</evidence>
<organism evidence="3 4">
    <name type="scientific">Desulfonatronospira thiodismutans ASO3-1</name>
    <dbReference type="NCBI Taxonomy" id="555779"/>
    <lineage>
        <taxon>Bacteria</taxon>
        <taxon>Pseudomonadati</taxon>
        <taxon>Thermodesulfobacteriota</taxon>
        <taxon>Desulfovibrionia</taxon>
        <taxon>Desulfovibrionales</taxon>
        <taxon>Desulfonatronovibrionaceae</taxon>
        <taxon>Desulfonatronospira</taxon>
    </lineage>
</organism>
<dbReference type="SUPFAM" id="SSF52540">
    <property type="entry name" value="P-loop containing nucleoside triphosphate hydrolases"/>
    <property type="match status" value="1"/>
</dbReference>
<feature type="domain" description="AAA" evidence="1">
    <location>
        <begin position="20"/>
        <end position="132"/>
    </location>
</feature>
<dbReference type="Pfam" id="PF13173">
    <property type="entry name" value="AAA_14"/>
    <property type="match status" value="1"/>
</dbReference>
<dbReference type="PANTHER" id="PTHR43566">
    <property type="entry name" value="CONSERVED PROTEIN"/>
    <property type="match status" value="1"/>
</dbReference>
<evidence type="ECO:0000259" key="1">
    <source>
        <dbReference type="Pfam" id="PF13173"/>
    </source>
</evidence>
<evidence type="ECO:0008006" key="5">
    <source>
        <dbReference type="Google" id="ProtNLM"/>
    </source>
</evidence>
<evidence type="ECO:0000259" key="2">
    <source>
        <dbReference type="Pfam" id="PF13635"/>
    </source>
</evidence>
<dbReference type="AlphaFoldDB" id="D6SK57"/>
<feature type="domain" description="DUF4143" evidence="2">
    <location>
        <begin position="197"/>
        <end position="356"/>
    </location>
</feature>
<dbReference type="OrthoDB" id="128089at2"/>
<gene>
    <name evidence="3" type="ORF">Dthio_PD3723</name>
</gene>
<accession>D6SK57</accession>
<name>D6SK57_9BACT</name>
<reference evidence="3" key="1">
    <citation type="submission" date="2010-05" db="EMBL/GenBank/DDBJ databases">
        <title>The draft genome of Desulfonatronospira thiodismutans ASO3-1.</title>
        <authorList>
            <consortium name="US DOE Joint Genome Institute (JGI-PGF)"/>
            <person name="Lucas S."/>
            <person name="Copeland A."/>
            <person name="Lapidus A."/>
            <person name="Cheng J.-F."/>
            <person name="Bruce D."/>
            <person name="Goodwin L."/>
            <person name="Pitluck S."/>
            <person name="Chertkov O."/>
            <person name="Brettin T."/>
            <person name="Detter J.C."/>
            <person name="Han C."/>
            <person name="Land M.L."/>
            <person name="Hauser L."/>
            <person name="Kyrpides N."/>
            <person name="Mikhailova N."/>
            <person name="Muyzer G."/>
            <person name="Woyke T."/>
        </authorList>
    </citation>
    <scope>NUCLEOTIDE SEQUENCE [LARGE SCALE GENOMIC DNA]</scope>
    <source>
        <strain evidence="3">ASO3-1</strain>
    </source>
</reference>
<keyword evidence="4" id="KW-1185">Reference proteome</keyword>
<dbReference type="EMBL" id="ACJN02000001">
    <property type="protein sequence ID" value="EFI36260.1"/>
    <property type="molecule type" value="Genomic_DNA"/>
</dbReference>
<comment type="caution">
    <text evidence="3">The sequence shown here is derived from an EMBL/GenBank/DDBJ whole genome shotgun (WGS) entry which is preliminary data.</text>
</comment>
<proteinExistence type="predicted"/>
<dbReference type="InterPro" id="IPR027417">
    <property type="entry name" value="P-loop_NTPase"/>
</dbReference>
<dbReference type="Proteomes" id="UP000005496">
    <property type="component" value="Unassembled WGS sequence"/>
</dbReference>
<dbReference type="InterPro" id="IPR041682">
    <property type="entry name" value="AAA_14"/>
</dbReference>
<dbReference type="eggNOG" id="COG1373">
    <property type="taxonomic scope" value="Bacteria"/>
</dbReference>
<evidence type="ECO:0000313" key="3">
    <source>
        <dbReference type="EMBL" id="EFI36260.1"/>
    </source>
</evidence>
<protein>
    <recommendedName>
        <fullName evidence="5">ATP-binding protein</fullName>
    </recommendedName>
</protein>
<sequence length="412" mass="45252">MRYHSRVVDCELRQRLSSTGAVVIEGPKACGKTATGRNLAASEVLLDVDENARQAVAIDPRLVLAGDTPRLIDEWQIEPAIWNHIRRAVDERGQPGQFILTGSAVPVDDITRHTGAGRLTRLRLRPMTLFELGQSTGALSLADLLNGNRSACRDSGLTIQDLVELLAVGGWPGHLRLTSRQALRANRDYLEEIRRVDISHVDGVRRDPDKVGRLLRSLARNIGTYASATGMAEDIGGITVQTVLEYLASLERLMIMEDQPAWTPHLRSRSRLRSMPRRQFVDPSLAVAALRTSPEGLLKDMNLLGFLFESLVVRDLRVYAQAMDAQVLQYRDNTGLEVDAVIHCADGRWGAFEIKLGPGMAEQGATSLLKFAERVDTEKCGSPSLLAVITGTGYGYFRDDGVAVIPITALKP</sequence>